<evidence type="ECO:0000256" key="1">
    <source>
        <dbReference type="ARBA" id="ARBA00007017"/>
    </source>
</evidence>
<reference evidence="4" key="1">
    <citation type="submission" date="2018-11" db="EMBL/GenBank/DDBJ databases">
        <authorList>
            <person name="Alioto T."/>
            <person name="Alioto T."/>
        </authorList>
    </citation>
    <scope>NUCLEOTIDE SEQUENCE</scope>
</reference>
<proteinExistence type="inferred from homology"/>
<name>A0A8B6HQG8_MYTGA</name>
<gene>
    <name evidence="4" type="ORF">MGAL_10B015166</name>
</gene>
<accession>A0A8B6HQG8</accession>
<evidence type="ECO:0000256" key="2">
    <source>
        <dbReference type="ARBA" id="ARBA00017682"/>
    </source>
</evidence>
<dbReference type="InterPro" id="IPR019128">
    <property type="entry name" value="Dcc1"/>
</dbReference>
<protein>
    <recommendedName>
        <fullName evidence="2">Sister chromatid cohesion protein DCC1</fullName>
    </recommendedName>
</protein>
<dbReference type="Pfam" id="PF09724">
    <property type="entry name" value="Dcc1"/>
    <property type="match status" value="1"/>
</dbReference>
<dbReference type="OrthoDB" id="5199543at2759"/>
<dbReference type="EMBL" id="UYJE01010453">
    <property type="protein sequence ID" value="VDI83283.1"/>
    <property type="molecule type" value="Genomic_DNA"/>
</dbReference>
<evidence type="ECO:0000313" key="5">
    <source>
        <dbReference type="Proteomes" id="UP000596742"/>
    </source>
</evidence>
<dbReference type="PANTHER" id="PTHR13395">
    <property type="entry name" value="SISTER CHROMATID COHESION PROTEIN DCC1-RELATED"/>
    <property type="match status" value="1"/>
</dbReference>
<comment type="similarity">
    <text evidence="1">Belongs to the DCC1 family.</text>
</comment>
<evidence type="ECO:0000256" key="3">
    <source>
        <dbReference type="ARBA" id="ARBA00022705"/>
    </source>
</evidence>
<organism evidence="4 5">
    <name type="scientific">Mytilus galloprovincialis</name>
    <name type="common">Mediterranean mussel</name>
    <dbReference type="NCBI Taxonomy" id="29158"/>
    <lineage>
        <taxon>Eukaryota</taxon>
        <taxon>Metazoa</taxon>
        <taxon>Spiralia</taxon>
        <taxon>Lophotrochozoa</taxon>
        <taxon>Mollusca</taxon>
        <taxon>Bivalvia</taxon>
        <taxon>Autobranchia</taxon>
        <taxon>Pteriomorphia</taxon>
        <taxon>Mytilida</taxon>
        <taxon>Mytiloidea</taxon>
        <taxon>Mytilidae</taxon>
        <taxon>Mytilinae</taxon>
        <taxon>Mytilus</taxon>
    </lineage>
</organism>
<keyword evidence="5" id="KW-1185">Reference proteome</keyword>
<dbReference type="GO" id="GO:0006260">
    <property type="term" value="P:DNA replication"/>
    <property type="evidence" value="ECO:0007669"/>
    <property type="project" value="UniProtKB-KW"/>
</dbReference>
<dbReference type="GO" id="GO:0000775">
    <property type="term" value="C:chromosome, centromeric region"/>
    <property type="evidence" value="ECO:0007669"/>
    <property type="project" value="TreeGrafter"/>
</dbReference>
<evidence type="ECO:0000313" key="4">
    <source>
        <dbReference type="EMBL" id="VDI83283.1"/>
    </source>
</evidence>
<dbReference type="AlphaFoldDB" id="A0A8B6HQG8"/>
<keyword evidence="3" id="KW-0235">DNA replication</keyword>
<comment type="caution">
    <text evidence="4">The sequence shown here is derived from an EMBL/GenBank/DDBJ whole genome shotgun (WGS) entry which is preliminary data.</text>
</comment>
<dbReference type="GO" id="GO:0034088">
    <property type="term" value="P:maintenance of mitotic sister chromatid cohesion"/>
    <property type="evidence" value="ECO:0007669"/>
    <property type="project" value="TreeGrafter"/>
</dbReference>
<dbReference type="PANTHER" id="PTHR13395:SF6">
    <property type="entry name" value="SISTER CHROMATID COHESION PROTEIN DCC1"/>
    <property type="match status" value="1"/>
</dbReference>
<sequence length="457" mass="53429">MSVCDRLYILTQCSWRGNKFPENFSDVGSLICKFGAICEKTIKIDFGQQEKTKETTCKMSEQEPDSSYTRNEIPDTRTLQDINLVMEYAKLDKSEVKPSIQSIYFSSQMDNDAFKLMEVDSCILNTIKVGDELVIRGDKDDMAVLCTKDKTYDIKEAEISNSMLIIPQLKTGQDLDGDSLGQELNIRQVTSTKYNYYELRHCKPKVKKLRLLLEENMYSGKECEEDEEHQGKKYTYDDLLNLVQASRIELQTALKKVQACKLEGYWRILDFQFLSLVLSHVIQLCDENDWIKSGMPYEECMKTLEDLFPREVLDHVLQSYADKAKPSNIEDDEDQMEIDVDFYYLNEDKVCRFFAEQILKHSKGKFNYEDFSNTWQQTVPSGMQTMDQQLQGMALIDRSSQLETITYYSVDDLPEDVAERFDELFRTKEKWSLEEISPYIRSVFMKERRKYKSELST</sequence>
<dbReference type="Proteomes" id="UP000596742">
    <property type="component" value="Unassembled WGS sequence"/>
</dbReference>
<dbReference type="GO" id="GO:0031390">
    <property type="term" value="C:Ctf18 RFC-like complex"/>
    <property type="evidence" value="ECO:0007669"/>
    <property type="project" value="InterPro"/>
</dbReference>
<dbReference type="GO" id="GO:0000785">
    <property type="term" value="C:chromatin"/>
    <property type="evidence" value="ECO:0007669"/>
    <property type="project" value="TreeGrafter"/>
</dbReference>